<reference evidence="1 3" key="1">
    <citation type="submission" date="2015-02" db="EMBL/GenBank/DDBJ databases">
        <authorList>
            <person name="Chooi Y.-H."/>
        </authorList>
    </citation>
    <scope>NUCLEOTIDE SEQUENCE [LARGE SCALE GENOMIC DNA]</scope>
    <source>
        <strain evidence="1">E3</strain>
    </source>
</reference>
<evidence type="ECO:0000313" key="2">
    <source>
        <dbReference type="EMBL" id="SPQ96844.1"/>
    </source>
</evidence>
<proteinExistence type="predicted"/>
<dbReference type="InterPro" id="IPR014825">
    <property type="entry name" value="DNA_alkylation"/>
</dbReference>
<dbReference type="AlphaFoldDB" id="A0A0G4IH18"/>
<dbReference type="PANTHER" id="PTHR34070">
    <property type="entry name" value="ARMADILLO-TYPE FOLD"/>
    <property type="match status" value="1"/>
</dbReference>
<evidence type="ECO:0008006" key="5">
    <source>
        <dbReference type="Google" id="ProtNLM"/>
    </source>
</evidence>
<geneLocation type="mitochondrion" evidence="2"/>
<gene>
    <name evidence="1" type="ORF">PBRA_000283</name>
    <name evidence="2" type="ORF">PLBR_LOCUS4059</name>
</gene>
<dbReference type="CDD" id="cd06561">
    <property type="entry name" value="AlkD_like"/>
    <property type="match status" value="1"/>
</dbReference>
<keyword evidence="2" id="KW-0496">Mitochondrion</keyword>
<name>A0A0G4IH18_PLABS</name>
<dbReference type="SUPFAM" id="SSF48371">
    <property type="entry name" value="ARM repeat"/>
    <property type="match status" value="1"/>
</dbReference>
<evidence type="ECO:0000313" key="3">
    <source>
        <dbReference type="Proteomes" id="UP000039324"/>
    </source>
</evidence>
<evidence type="ECO:0000313" key="4">
    <source>
        <dbReference type="Proteomes" id="UP000290189"/>
    </source>
</evidence>
<dbReference type="Proteomes" id="UP000290189">
    <property type="component" value="Unassembled WGS sequence"/>
</dbReference>
<protein>
    <recommendedName>
        <fullName evidence="5">DNA alkylation repair enzyme</fullName>
    </recommendedName>
</protein>
<reference evidence="2 4" key="2">
    <citation type="submission" date="2018-03" db="EMBL/GenBank/DDBJ databases">
        <authorList>
            <person name="Fogelqvist J."/>
        </authorList>
    </citation>
    <scope>NUCLEOTIDE SEQUENCE [LARGE SCALE GENOMIC DNA]</scope>
</reference>
<dbReference type="Gene3D" id="1.25.10.90">
    <property type="match status" value="1"/>
</dbReference>
<dbReference type="EMBL" id="OVEO01000006">
    <property type="protein sequence ID" value="SPQ96844.1"/>
    <property type="molecule type" value="Genomic_DNA"/>
</dbReference>
<dbReference type="OrthoDB" id="10029550at2759"/>
<dbReference type="Pfam" id="PF08713">
    <property type="entry name" value="DNA_alkylation"/>
    <property type="match status" value="2"/>
</dbReference>
<accession>A0A0G4IH18</accession>
<dbReference type="InterPro" id="IPR016024">
    <property type="entry name" value="ARM-type_fold"/>
</dbReference>
<keyword evidence="3" id="KW-1185">Reference proteome</keyword>
<evidence type="ECO:0000313" key="1">
    <source>
        <dbReference type="EMBL" id="CEO94498.1"/>
    </source>
</evidence>
<organism evidence="1 3">
    <name type="scientific">Plasmodiophora brassicae</name>
    <name type="common">Clubroot disease agent</name>
    <dbReference type="NCBI Taxonomy" id="37360"/>
    <lineage>
        <taxon>Eukaryota</taxon>
        <taxon>Sar</taxon>
        <taxon>Rhizaria</taxon>
        <taxon>Endomyxa</taxon>
        <taxon>Phytomyxea</taxon>
        <taxon>Plasmodiophorida</taxon>
        <taxon>Plasmodiophoridae</taxon>
        <taxon>Plasmodiophora</taxon>
    </lineage>
</organism>
<sequence>MAKAAHLIRDGLLALADAKVAAGASRFFRQAYSAANDEFLGVRVPQTRAVVKEHADVIDADAVRELLADNRHEVRLAGGIALVSAYKAPKAMPMMFPGLSVDDARDAVVRFYLTHIAFFNNWDFVDLTADKIVGEHLLRVHSAEIQRVCDELEHTSKPEDMEPCLSKHMPAWYGSLLSSTDLWEVRISIVAMLALCRDHVAFVHIVCAWHLLRLNDGLRLSIMKAAFNSNDLIHKALGWVLRQSGKTHRAHLVKFLKHHVKISPKTTVRYATEHFDRSDARRYVDQARADNKRR</sequence>
<dbReference type="Proteomes" id="UP000039324">
    <property type="component" value="Unassembled WGS sequence"/>
</dbReference>
<dbReference type="PANTHER" id="PTHR34070:SF1">
    <property type="entry name" value="DNA ALKYLATION REPAIR PROTEIN"/>
    <property type="match status" value="1"/>
</dbReference>
<dbReference type="EMBL" id="CDSF01000001">
    <property type="protein sequence ID" value="CEO94498.1"/>
    <property type="molecule type" value="Genomic_DNA"/>
</dbReference>